<sequence>MSNTIWRKSLVLLAISVLMLAACVVQQPTVAEEGMVEEEAASTGPPQGGTLRLMGHHDAFSLSPGLGAIPSAIRPALMQIHNGLVEIDASNAVVPVLAESYDISEDGLTYTFPLREGVKFHNGADFTCKDVKYTYDFYRDPENAAPVVGVLSKIDSVECVDDYTAVINMVQVDAAFLVLGAILRIVQSDYHAEVGEEVYATAPIGTGSFKLVEWHPSQFTLLEAFDDHFRGRPYLDFLRVDVVPEASVRTIALESGDADGTAWPLLMEDNVRLANDPRFTSISQAGAGPFLIPLNNTIPQLSDKRVRQALYWGLDRQRIIDDLWFGQAQVAHSNLSPIYPDYYNPDIPRYEFDPEKAMELLDEAGWVDEDGDGVREKEGERLSFNVHVGAGNQQFIPVIELAQQLWADIGVEIFLVETPVAAILDGMRKCEMDAAMIAFEHGAIDPDPHWMMHSEGANNFPCISNPKLDALIEEGLSYASVEQRQPIYNEIQAMIMDEAPVIELFFTHWPAIFNAKVKGQSLDAVDTNRLWREIHLWYIEEE</sequence>
<dbReference type="GO" id="GO:0042597">
    <property type="term" value="C:periplasmic space"/>
    <property type="evidence" value="ECO:0007669"/>
    <property type="project" value="UniProtKB-ARBA"/>
</dbReference>
<dbReference type="Gene3D" id="3.40.190.10">
    <property type="entry name" value="Periplasmic binding protein-like II"/>
    <property type="match status" value="1"/>
</dbReference>
<comment type="subcellular location">
    <subcellularLocation>
        <location evidence="1">Cell membrane</location>
        <topology evidence="1">Lipid-anchor</topology>
    </subcellularLocation>
</comment>
<dbReference type="GO" id="GO:1904680">
    <property type="term" value="F:peptide transmembrane transporter activity"/>
    <property type="evidence" value="ECO:0007669"/>
    <property type="project" value="TreeGrafter"/>
</dbReference>
<dbReference type="PANTHER" id="PTHR30290:SF38">
    <property type="entry name" value="D,D-DIPEPTIDE-BINDING PERIPLASMIC PROTEIN DDPA-RELATED"/>
    <property type="match status" value="1"/>
</dbReference>
<name>A0A6B1D8J6_9CHLR</name>
<comment type="caution">
    <text evidence="6">The sequence shown here is derived from an EMBL/GenBank/DDBJ whole genome shotgun (WGS) entry which is preliminary data.</text>
</comment>
<dbReference type="GO" id="GO:0043190">
    <property type="term" value="C:ATP-binding cassette (ABC) transporter complex"/>
    <property type="evidence" value="ECO:0007669"/>
    <property type="project" value="InterPro"/>
</dbReference>
<dbReference type="InterPro" id="IPR000914">
    <property type="entry name" value="SBP_5_dom"/>
</dbReference>
<evidence type="ECO:0000256" key="2">
    <source>
        <dbReference type="ARBA" id="ARBA00005695"/>
    </source>
</evidence>
<dbReference type="SUPFAM" id="SSF53850">
    <property type="entry name" value="Periplasmic binding protein-like II"/>
    <property type="match status" value="1"/>
</dbReference>
<dbReference type="PIRSF" id="PIRSF002741">
    <property type="entry name" value="MppA"/>
    <property type="match status" value="1"/>
</dbReference>
<feature type="domain" description="Solute-binding protein family 5" evidence="5">
    <location>
        <begin position="93"/>
        <end position="453"/>
    </location>
</feature>
<feature type="signal peptide" evidence="4">
    <location>
        <begin position="1"/>
        <end position="21"/>
    </location>
</feature>
<accession>A0A6B1D8J6</accession>
<dbReference type="Gene3D" id="3.10.105.10">
    <property type="entry name" value="Dipeptide-binding Protein, Domain 3"/>
    <property type="match status" value="1"/>
</dbReference>
<dbReference type="Gene3D" id="3.90.76.10">
    <property type="entry name" value="Dipeptide-binding Protein, Domain 1"/>
    <property type="match status" value="1"/>
</dbReference>
<evidence type="ECO:0000256" key="3">
    <source>
        <dbReference type="ARBA" id="ARBA00022729"/>
    </source>
</evidence>
<dbReference type="CDD" id="cd00995">
    <property type="entry name" value="PBP2_NikA_DppA_OppA_like"/>
    <property type="match status" value="1"/>
</dbReference>
<protein>
    <submittedName>
        <fullName evidence="6">ABC transporter substrate-binding protein</fullName>
    </submittedName>
</protein>
<evidence type="ECO:0000313" key="6">
    <source>
        <dbReference type="EMBL" id="MYC96261.1"/>
    </source>
</evidence>
<evidence type="ECO:0000256" key="1">
    <source>
        <dbReference type="ARBA" id="ARBA00004193"/>
    </source>
</evidence>
<dbReference type="InterPro" id="IPR030678">
    <property type="entry name" value="Peptide/Ni-bd"/>
</dbReference>
<evidence type="ECO:0000256" key="4">
    <source>
        <dbReference type="SAM" id="SignalP"/>
    </source>
</evidence>
<dbReference type="AlphaFoldDB" id="A0A6B1D8J6"/>
<dbReference type="GO" id="GO:0015833">
    <property type="term" value="P:peptide transport"/>
    <property type="evidence" value="ECO:0007669"/>
    <property type="project" value="TreeGrafter"/>
</dbReference>
<dbReference type="PROSITE" id="PS01040">
    <property type="entry name" value="SBP_BACTERIAL_5"/>
    <property type="match status" value="1"/>
</dbReference>
<proteinExistence type="inferred from homology"/>
<dbReference type="EMBL" id="VXMH01000076">
    <property type="protein sequence ID" value="MYC96261.1"/>
    <property type="molecule type" value="Genomic_DNA"/>
</dbReference>
<organism evidence="6">
    <name type="scientific">Caldilineaceae bacterium SB0661_bin_32</name>
    <dbReference type="NCBI Taxonomy" id="2605255"/>
    <lineage>
        <taxon>Bacteria</taxon>
        <taxon>Bacillati</taxon>
        <taxon>Chloroflexota</taxon>
        <taxon>Caldilineae</taxon>
        <taxon>Caldilineales</taxon>
        <taxon>Caldilineaceae</taxon>
    </lineage>
</organism>
<evidence type="ECO:0000259" key="5">
    <source>
        <dbReference type="Pfam" id="PF00496"/>
    </source>
</evidence>
<gene>
    <name evidence="6" type="ORF">F4X14_14960</name>
</gene>
<feature type="chain" id="PRO_5025661956" evidence="4">
    <location>
        <begin position="22"/>
        <end position="542"/>
    </location>
</feature>
<keyword evidence="3 4" id="KW-0732">Signal</keyword>
<comment type="similarity">
    <text evidence="2">Belongs to the bacterial solute-binding protein 5 family.</text>
</comment>
<dbReference type="Pfam" id="PF00496">
    <property type="entry name" value="SBP_bac_5"/>
    <property type="match status" value="1"/>
</dbReference>
<reference evidence="6" key="1">
    <citation type="submission" date="2019-09" db="EMBL/GenBank/DDBJ databases">
        <title>Characterisation of the sponge microbiome using genome-centric metagenomics.</title>
        <authorList>
            <person name="Engelberts J.P."/>
            <person name="Robbins S.J."/>
            <person name="De Goeij J.M."/>
            <person name="Aranda M."/>
            <person name="Bell S.C."/>
            <person name="Webster N.S."/>
        </authorList>
    </citation>
    <scope>NUCLEOTIDE SEQUENCE</scope>
    <source>
        <strain evidence="6">SB0661_bin_32</strain>
    </source>
</reference>
<dbReference type="InterPro" id="IPR039424">
    <property type="entry name" value="SBP_5"/>
</dbReference>
<dbReference type="PROSITE" id="PS51257">
    <property type="entry name" value="PROKAR_LIPOPROTEIN"/>
    <property type="match status" value="1"/>
</dbReference>
<dbReference type="InterPro" id="IPR023765">
    <property type="entry name" value="SBP_5_CS"/>
</dbReference>
<dbReference type="PANTHER" id="PTHR30290">
    <property type="entry name" value="PERIPLASMIC BINDING COMPONENT OF ABC TRANSPORTER"/>
    <property type="match status" value="1"/>
</dbReference>